<proteinExistence type="predicted"/>
<dbReference type="CDD" id="cd02603">
    <property type="entry name" value="HAD_sEH-N_like"/>
    <property type="match status" value="1"/>
</dbReference>
<evidence type="ECO:0008006" key="3">
    <source>
        <dbReference type="Google" id="ProtNLM"/>
    </source>
</evidence>
<name>A0A1G2RCW9_9BACT</name>
<dbReference type="InterPro" id="IPR036412">
    <property type="entry name" value="HAD-like_sf"/>
</dbReference>
<protein>
    <recommendedName>
        <fullName evidence="3">FCP1 homology domain-containing protein</fullName>
    </recommendedName>
</protein>
<reference evidence="1 2" key="1">
    <citation type="journal article" date="2016" name="Nat. Commun.">
        <title>Thousands of microbial genomes shed light on interconnected biogeochemical processes in an aquifer system.</title>
        <authorList>
            <person name="Anantharaman K."/>
            <person name="Brown C.T."/>
            <person name="Hug L.A."/>
            <person name="Sharon I."/>
            <person name="Castelle C.J."/>
            <person name="Probst A.J."/>
            <person name="Thomas B.C."/>
            <person name="Singh A."/>
            <person name="Wilkins M.J."/>
            <person name="Karaoz U."/>
            <person name="Brodie E.L."/>
            <person name="Williams K.H."/>
            <person name="Hubbard S.S."/>
            <person name="Banfield J.F."/>
        </authorList>
    </citation>
    <scope>NUCLEOTIDE SEQUENCE [LARGE SCALE GENOMIC DNA]</scope>
</reference>
<dbReference type="EMBL" id="MHUC01000022">
    <property type="protein sequence ID" value="OHA70706.1"/>
    <property type="molecule type" value="Genomic_DNA"/>
</dbReference>
<dbReference type="STRING" id="1802457.A3F15_02300"/>
<dbReference type="NCBIfam" id="TIGR01509">
    <property type="entry name" value="HAD-SF-IA-v3"/>
    <property type="match status" value="1"/>
</dbReference>
<dbReference type="SUPFAM" id="SSF56784">
    <property type="entry name" value="HAD-like"/>
    <property type="match status" value="1"/>
</dbReference>
<dbReference type="InterPro" id="IPR023198">
    <property type="entry name" value="PGP-like_dom2"/>
</dbReference>
<dbReference type="InterPro" id="IPR006439">
    <property type="entry name" value="HAD-SF_hydro_IA"/>
</dbReference>
<dbReference type="PANTHER" id="PTHR43611:SF3">
    <property type="entry name" value="FLAVIN MONONUCLEOTIDE HYDROLASE 1, CHLOROPLATIC"/>
    <property type="match status" value="1"/>
</dbReference>
<dbReference type="NCBIfam" id="TIGR01549">
    <property type="entry name" value="HAD-SF-IA-v1"/>
    <property type="match status" value="1"/>
</dbReference>
<dbReference type="Gene3D" id="3.40.50.1000">
    <property type="entry name" value="HAD superfamily/HAD-like"/>
    <property type="match status" value="1"/>
</dbReference>
<comment type="caution">
    <text evidence="1">The sequence shown here is derived from an EMBL/GenBank/DDBJ whole genome shotgun (WGS) entry which is preliminary data.</text>
</comment>
<gene>
    <name evidence="1" type="ORF">A3F15_02300</name>
</gene>
<dbReference type="Pfam" id="PF00702">
    <property type="entry name" value="Hydrolase"/>
    <property type="match status" value="1"/>
</dbReference>
<dbReference type="Gene3D" id="1.10.150.240">
    <property type="entry name" value="Putative phosphatase, domain 2"/>
    <property type="match status" value="1"/>
</dbReference>
<dbReference type="SFLD" id="SFLDS00003">
    <property type="entry name" value="Haloacid_Dehalogenase"/>
    <property type="match status" value="1"/>
</dbReference>
<dbReference type="Proteomes" id="UP000177078">
    <property type="component" value="Unassembled WGS sequence"/>
</dbReference>
<dbReference type="AlphaFoldDB" id="A0A1G2RCW9"/>
<dbReference type="InterPro" id="IPR023214">
    <property type="entry name" value="HAD_sf"/>
</dbReference>
<dbReference type="PANTHER" id="PTHR43611">
    <property type="entry name" value="ALPHA-D-GLUCOSE 1-PHOSPHATE PHOSPHATASE"/>
    <property type="match status" value="1"/>
</dbReference>
<organism evidence="1 2">
    <name type="scientific">Candidatus Wildermuthbacteria bacterium RIFCSPHIGHO2_12_FULL_40_12</name>
    <dbReference type="NCBI Taxonomy" id="1802457"/>
    <lineage>
        <taxon>Bacteria</taxon>
        <taxon>Candidatus Wildermuthiibacteriota</taxon>
    </lineage>
</organism>
<dbReference type="SFLD" id="SFLDG01129">
    <property type="entry name" value="C1.5:_HAD__Beta-PGM__Phosphata"/>
    <property type="match status" value="1"/>
</dbReference>
<sequence length="206" mass="24084">MIKAVIFDLGKVLVGGNWKSVHAQIARKIGVPINMAVSIIQPIRDQWSIGNITEKEFWEKLESKTKKRLPKEFKKNIWFNDYIAKRKDVKESWQIASELKKRGYRLAILSNTTSPHVKANRKIGRFKRLRHLGFKVIVLSCEVGYRKPEPKIYKITLKRLKLSAKECVFIDDRTENIRTAKKLGIKSILFENSEKLRKDLIRLKLL</sequence>
<evidence type="ECO:0000313" key="1">
    <source>
        <dbReference type="EMBL" id="OHA70706.1"/>
    </source>
</evidence>
<evidence type="ECO:0000313" key="2">
    <source>
        <dbReference type="Proteomes" id="UP000177078"/>
    </source>
</evidence>
<accession>A0A1G2RCW9</accession>